<dbReference type="PANTHER" id="PTHR30595">
    <property type="entry name" value="GLPR-RELATED TRANSCRIPTIONAL REPRESSOR"/>
    <property type="match status" value="1"/>
</dbReference>
<reference evidence="2 3" key="1">
    <citation type="submission" date="2019-02" db="EMBL/GenBank/DDBJ databases">
        <title>Genomic Encyclopedia of Type Strains, Phase IV (KMG-IV): sequencing the most valuable type-strain genomes for metagenomic binning, comparative biology and taxonomic classification.</title>
        <authorList>
            <person name="Goeker M."/>
        </authorList>
    </citation>
    <scope>NUCLEOTIDE SEQUENCE [LARGE SCALE GENOMIC DNA]</scope>
    <source>
        <strain evidence="2 3">DSM 29486</strain>
    </source>
</reference>
<dbReference type="Pfam" id="PF04326">
    <property type="entry name" value="SLFN_AlbA_2"/>
    <property type="match status" value="1"/>
</dbReference>
<evidence type="ECO:0000313" key="3">
    <source>
        <dbReference type="Proteomes" id="UP000292927"/>
    </source>
</evidence>
<dbReference type="Gene3D" id="3.30.950.30">
    <property type="entry name" value="Schlafen, AAA domain"/>
    <property type="match status" value="1"/>
</dbReference>
<feature type="domain" description="Schlafen AlbA-2" evidence="1">
    <location>
        <begin position="12"/>
        <end position="137"/>
    </location>
</feature>
<dbReference type="Proteomes" id="UP000292927">
    <property type="component" value="Unassembled WGS sequence"/>
</dbReference>
<dbReference type="Gene3D" id="3.30.565.60">
    <property type="match status" value="1"/>
</dbReference>
<organism evidence="2 3">
    <name type="scientific">Cuneatibacter caecimuris</name>
    <dbReference type="NCBI Taxonomy" id="1796618"/>
    <lineage>
        <taxon>Bacteria</taxon>
        <taxon>Bacillati</taxon>
        <taxon>Bacillota</taxon>
        <taxon>Clostridia</taxon>
        <taxon>Lachnospirales</taxon>
        <taxon>Lachnospiraceae</taxon>
        <taxon>Cuneatibacter</taxon>
    </lineage>
</organism>
<dbReference type="InterPro" id="IPR036390">
    <property type="entry name" value="WH_DNA-bd_sf"/>
</dbReference>
<protein>
    <submittedName>
        <fullName evidence="2">Putative HTH transcriptional regulator</fullName>
    </submittedName>
</protein>
<dbReference type="SUPFAM" id="SSF46785">
    <property type="entry name" value="Winged helix' DNA-binding domain"/>
    <property type="match status" value="1"/>
</dbReference>
<comment type="caution">
    <text evidence="2">The sequence shown here is derived from an EMBL/GenBank/DDBJ whole genome shotgun (WGS) entry which is preliminary data.</text>
</comment>
<dbReference type="InterPro" id="IPR038475">
    <property type="entry name" value="RecG_C_sf"/>
</dbReference>
<dbReference type="EMBL" id="SGXF01000001">
    <property type="protein sequence ID" value="RZT02600.1"/>
    <property type="molecule type" value="Genomic_DNA"/>
</dbReference>
<sequence length="468" mass="52244">MIDFQEIEKYKENNRIEAKRATGGFPGSLWETYSAFANTLGGVILLGVEEFPDKSLHPVKLPYPEGLVLQFWAEVNDPEKVSVNILSEENVSVIETEGKRIVAITVPRAMRYDRPVYINGSAAGGTYRRNGEGDYRCSPGEVQAMARDAALKSQDMKILEYMGLESLDMRTVTRYRQRMRQSRPGHAWELLDHGKFLYRLGAAGRGADRRLHPTAAGLLMFGRCNEICREYPEYDLVYREEGDRGTVRKTLRSGAGGLENVFDFYSAVSEELLNPDNSEEVNGAMEEAMANCLINTDYYGIGGVEISKRNRKVVFSNPGSFRLELEEARAGGISDPRNEMLIKMFKLVNVGEGAGKGIPNIFAVWNRQGWAAPRLKESFDPDRITLELEFSGSPAVSRIPRRGKSGRTLEQAAVIEYLTANVSAAPGNIAELLNVTGRQAREVLAELEEKEIVTAEGRGRGRRYRLKA</sequence>
<evidence type="ECO:0000313" key="2">
    <source>
        <dbReference type="EMBL" id="RZT02600.1"/>
    </source>
</evidence>
<proteinExistence type="predicted"/>
<dbReference type="Gene3D" id="1.10.10.10">
    <property type="entry name" value="Winged helix-like DNA-binding domain superfamily/Winged helix DNA-binding domain"/>
    <property type="match status" value="1"/>
</dbReference>
<dbReference type="InterPro" id="IPR038461">
    <property type="entry name" value="Schlafen_AlbA_2_dom_sf"/>
</dbReference>
<dbReference type="Pfam" id="PF13749">
    <property type="entry name" value="HATPase_c_4"/>
    <property type="match status" value="1"/>
</dbReference>
<dbReference type="RefSeq" id="WP_165388800.1">
    <property type="nucleotide sequence ID" value="NZ_SGXF01000001.1"/>
</dbReference>
<dbReference type="PANTHER" id="PTHR30595:SF6">
    <property type="entry name" value="SCHLAFEN ALBA-2 DOMAIN-CONTAINING PROTEIN"/>
    <property type="match status" value="1"/>
</dbReference>
<dbReference type="AlphaFoldDB" id="A0A4Q7PTH1"/>
<keyword evidence="3" id="KW-1185">Reference proteome</keyword>
<accession>A0A4Q7PTH1</accession>
<dbReference type="InterPro" id="IPR007421">
    <property type="entry name" value="Schlafen_AlbA_2_dom"/>
</dbReference>
<evidence type="ECO:0000259" key="1">
    <source>
        <dbReference type="Pfam" id="PF04326"/>
    </source>
</evidence>
<gene>
    <name evidence="2" type="ORF">EV209_0721</name>
</gene>
<name>A0A4Q7PTH1_9FIRM</name>
<dbReference type="InterPro" id="IPR036388">
    <property type="entry name" value="WH-like_DNA-bd_sf"/>
</dbReference>